<reference evidence="1" key="1">
    <citation type="submission" date="2022-11" db="EMBL/GenBank/DDBJ databases">
        <title>Chromosomal genome sequence assembly and mating type (MAT) locus characterization of the leprose asexual lichenized fungus Lepraria neglecta (Nyl.) Erichsen.</title>
        <authorList>
            <person name="Allen J.L."/>
            <person name="Pfeffer B."/>
        </authorList>
    </citation>
    <scope>NUCLEOTIDE SEQUENCE</scope>
    <source>
        <strain evidence="1">Allen 5258</strain>
    </source>
</reference>
<name>A0AAE0DNI4_9LECA</name>
<organism evidence="1 2">
    <name type="scientific">Lepraria neglecta</name>
    <dbReference type="NCBI Taxonomy" id="209136"/>
    <lineage>
        <taxon>Eukaryota</taxon>
        <taxon>Fungi</taxon>
        <taxon>Dikarya</taxon>
        <taxon>Ascomycota</taxon>
        <taxon>Pezizomycotina</taxon>
        <taxon>Lecanoromycetes</taxon>
        <taxon>OSLEUM clade</taxon>
        <taxon>Lecanoromycetidae</taxon>
        <taxon>Lecanorales</taxon>
        <taxon>Lecanorineae</taxon>
        <taxon>Stereocaulaceae</taxon>
        <taxon>Lepraria</taxon>
    </lineage>
</organism>
<dbReference type="AlphaFoldDB" id="A0AAE0DNI4"/>
<protein>
    <submittedName>
        <fullName evidence="1">Uncharacterized protein</fullName>
    </submittedName>
</protein>
<evidence type="ECO:0000313" key="2">
    <source>
        <dbReference type="Proteomes" id="UP001276659"/>
    </source>
</evidence>
<keyword evidence="2" id="KW-1185">Reference proteome</keyword>
<comment type="caution">
    <text evidence="1">The sequence shown here is derived from an EMBL/GenBank/DDBJ whole genome shotgun (WGS) entry which is preliminary data.</text>
</comment>
<evidence type="ECO:0000313" key="1">
    <source>
        <dbReference type="EMBL" id="KAK3176713.1"/>
    </source>
</evidence>
<sequence>MKVFATCKLTHTLQTYLGMVSYGGEPMQRLYHTMPRYLVDSEEAVVKKNSPYWHSDEERVFLFTMCVPESRLPRFRSPGVEDDTLRMQFNIAACCNLWIDVNFMKEKIMSLQRLDLEQAAAIVISAIRNDATLAARGKIVESLIKELDETMLVKSYSIILSRKKFRSLHRRLLRYFRFWDPQIRLRNAIKDLEKDVIYGAQHIKADVLPCQDTVVVAHYFLALQRRLQLKAVSDLAGGGFLETGESGNILQKDPEIPTTFEERLAAFGGPEWCSCHWTLPTSDGPVLPSDGGIC</sequence>
<accession>A0AAE0DNI4</accession>
<proteinExistence type="predicted"/>
<dbReference type="Proteomes" id="UP001276659">
    <property type="component" value="Unassembled WGS sequence"/>
</dbReference>
<gene>
    <name evidence="1" type="ORF">OEA41_008038</name>
</gene>
<dbReference type="EMBL" id="JASNWA010000004">
    <property type="protein sequence ID" value="KAK3176713.1"/>
    <property type="molecule type" value="Genomic_DNA"/>
</dbReference>